<dbReference type="Proteomes" id="UP000541444">
    <property type="component" value="Unassembled WGS sequence"/>
</dbReference>
<keyword evidence="2" id="KW-1185">Reference proteome</keyword>
<name>A0A7J7LH93_9MAGN</name>
<evidence type="ECO:0000313" key="1">
    <source>
        <dbReference type="EMBL" id="KAF6141997.1"/>
    </source>
</evidence>
<protein>
    <submittedName>
        <fullName evidence="1">Uncharacterized protein</fullName>
    </submittedName>
</protein>
<gene>
    <name evidence="1" type="ORF">GIB67_037965</name>
</gene>
<dbReference type="EMBL" id="JACGCM010002284">
    <property type="protein sequence ID" value="KAF6141997.1"/>
    <property type="molecule type" value="Genomic_DNA"/>
</dbReference>
<reference evidence="1 2" key="1">
    <citation type="journal article" date="2020" name="IScience">
        <title>Genome Sequencing of the Endangered Kingdonia uniflora (Circaeasteraceae, Ranunculales) Reveals Potential Mechanisms of Evolutionary Specialization.</title>
        <authorList>
            <person name="Sun Y."/>
            <person name="Deng T."/>
            <person name="Zhang A."/>
            <person name="Moore M.J."/>
            <person name="Landis J.B."/>
            <person name="Lin N."/>
            <person name="Zhang H."/>
            <person name="Zhang X."/>
            <person name="Huang J."/>
            <person name="Zhang X."/>
            <person name="Sun H."/>
            <person name="Wang H."/>
        </authorList>
    </citation>
    <scope>NUCLEOTIDE SEQUENCE [LARGE SCALE GENOMIC DNA]</scope>
    <source>
        <strain evidence="1">TB1705</strain>
        <tissue evidence="1">Leaf</tissue>
    </source>
</reference>
<comment type="caution">
    <text evidence="1">The sequence shown here is derived from an EMBL/GenBank/DDBJ whole genome shotgun (WGS) entry which is preliminary data.</text>
</comment>
<dbReference type="AlphaFoldDB" id="A0A7J7LH93"/>
<organism evidence="1 2">
    <name type="scientific">Kingdonia uniflora</name>
    <dbReference type="NCBI Taxonomy" id="39325"/>
    <lineage>
        <taxon>Eukaryota</taxon>
        <taxon>Viridiplantae</taxon>
        <taxon>Streptophyta</taxon>
        <taxon>Embryophyta</taxon>
        <taxon>Tracheophyta</taxon>
        <taxon>Spermatophyta</taxon>
        <taxon>Magnoliopsida</taxon>
        <taxon>Ranunculales</taxon>
        <taxon>Circaeasteraceae</taxon>
        <taxon>Kingdonia</taxon>
    </lineage>
</organism>
<evidence type="ECO:0000313" key="2">
    <source>
        <dbReference type="Proteomes" id="UP000541444"/>
    </source>
</evidence>
<sequence>SNICHRLDSTQLVVNSLQFSSFRFQIEELNLILIQGNLQFRPWNSLRNWDSLSM</sequence>
<feature type="non-terminal residue" evidence="1">
    <location>
        <position position="1"/>
    </location>
</feature>
<proteinExistence type="predicted"/>
<accession>A0A7J7LH93</accession>